<dbReference type="InterPro" id="IPR008995">
    <property type="entry name" value="Mo/tungstate-bd_C_term_dom"/>
</dbReference>
<dbReference type="InterPro" id="IPR003593">
    <property type="entry name" value="AAA+_ATPase"/>
</dbReference>
<dbReference type="Gene3D" id="2.40.50.100">
    <property type="match status" value="1"/>
</dbReference>
<organism evidence="6 7">
    <name type="scientific">Thalassovita mangrovi</name>
    <dbReference type="NCBI Taxonomy" id="2692236"/>
    <lineage>
        <taxon>Bacteria</taxon>
        <taxon>Pseudomonadati</taxon>
        <taxon>Pseudomonadota</taxon>
        <taxon>Alphaproteobacteria</taxon>
        <taxon>Rhodobacterales</taxon>
        <taxon>Roseobacteraceae</taxon>
        <taxon>Thalassovita</taxon>
    </lineage>
</organism>
<dbReference type="PROSITE" id="PS50893">
    <property type="entry name" value="ABC_TRANSPORTER_2"/>
    <property type="match status" value="1"/>
</dbReference>
<gene>
    <name evidence="6" type="ORF">GR167_04925</name>
</gene>
<dbReference type="InterPro" id="IPR047641">
    <property type="entry name" value="ABC_transpr_MalK/UgpC-like"/>
</dbReference>
<dbReference type="Gene3D" id="3.40.50.300">
    <property type="entry name" value="P-loop containing nucleotide triphosphate hydrolases"/>
    <property type="match status" value="1"/>
</dbReference>
<dbReference type="InterPro" id="IPR027417">
    <property type="entry name" value="P-loop_NTPase"/>
</dbReference>
<proteinExistence type="inferred from homology"/>
<sequence length="377" mass="40019">MTQTSTGRAIRLEGISKTWGDTRALHDVSIDIPAGSFTALLGPSGCGKSTLLRIVSGLEQASGGRVLIGGQDVSQMPADKRELSMVFQSYALFPHLSVAENITFGLRTRKVPRDERAKRLDRVADLLGLGDYLSRKPAELSGGQQQRVALGRAVIAERPVCLMDEPLSNLDAKLRQTMRTELRALQRELGFTMIYVTHDQVEAITMADQVVLMNGGKVEQAASPRALYERPATPFAARFIGTPPMNVIPATALGEAGAKLQAQAGRRLLAGLRPEALHPCADSALRLSVTGAEYLGADALVQGRLGVAQVVLRAPGHALPAPGETIPLALAPRDLHLFDAETGGRIPPSDPASLLVQAGIPAGPTGAAAPFIQHEDH</sequence>
<dbReference type="GO" id="GO:0140359">
    <property type="term" value="F:ABC-type transporter activity"/>
    <property type="evidence" value="ECO:0007669"/>
    <property type="project" value="UniProtKB-ARBA"/>
</dbReference>
<dbReference type="PROSITE" id="PS00211">
    <property type="entry name" value="ABC_TRANSPORTER_1"/>
    <property type="match status" value="1"/>
</dbReference>
<dbReference type="Pfam" id="PF08402">
    <property type="entry name" value="TOBE_2"/>
    <property type="match status" value="1"/>
</dbReference>
<feature type="domain" description="ABC transporter" evidence="5">
    <location>
        <begin position="10"/>
        <end position="240"/>
    </location>
</feature>
<dbReference type="GO" id="GO:0005524">
    <property type="term" value="F:ATP binding"/>
    <property type="evidence" value="ECO:0007669"/>
    <property type="project" value="UniProtKB-KW"/>
</dbReference>
<keyword evidence="2" id="KW-0813">Transport</keyword>
<dbReference type="GO" id="GO:0055052">
    <property type="term" value="C:ATP-binding cassette (ABC) transporter complex, substrate-binding subunit-containing"/>
    <property type="evidence" value="ECO:0007669"/>
    <property type="project" value="TreeGrafter"/>
</dbReference>
<dbReference type="InterPro" id="IPR017871">
    <property type="entry name" value="ABC_transporter-like_CS"/>
</dbReference>
<evidence type="ECO:0000259" key="5">
    <source>
        <dbReference type="PROSITE" id="PS50893"/>
    </source>
</evidence>
<dbReference type="FunFam" id="3.40.50.300:FF:000042">
    <property type="entry name" value="Maltose/maltodextrin ABC transporter, ATP-binding protein"/>
    <property type="match status" value="1"/>
</dbReference>
<evidence type="ECO:0000256" key="2">
    <source>
        <dbReference type="ARBA" id="ARBA00022448"/>
    </source>
</evidence>
<dbReference type="EMBL" id="WWEN01000002">
    <property type="protein sequence ID" value="MYM54637.1"/>
    <property type="molecule type" value="Genomic_DNA"/>
</dbReference>
<keyword evidence="7" id="KW-1185">Reference proteome</keyword>
<name>A0A6L8LEY0_9RHOB</name>
<dbReference type="InterPro" id="IPR013611">
    <property type="entry name" value="Transp-assoc_OB_typ2"/>
</dbReference>
<evidence type="ECO:0000256" key="1">
    <source>
        <dbReference type="ARBA" id="ARBA00005417"/>
    </source>
</evidence>
<dbReference type="Gene3D" id="2.40.50.140">
    <property type="entry name" value="Nucleic acid-binding proteins"/>
    <property type="match status" value="1"/>
</dbReference>
<evidence type="ECO:0000256" key="4">
    <source>
        <dbReference type="ARBA" id="ARBA00022840"/>
    </source>
</evidence>
<dbReference type="SUPFAM" id="SSF50331">
    <property type="entry name" value="MOP-like"/>
    <property type="match status" value="1"/>
</dbReference>
<dbReference type="AlphaFoldDB" id="A0A6L8LEY0"/>
<dbReference type="SUPFAM" id="SSF52540">
    <property type="entry name" value="P-loop containing nucleoside triphosphate hydrolases"/>
    <property type="match status" value="1"/>
</dbReference>
<comment type="caution">
    <text evidence="6">The sequence shown here is derived from an EMBL/GenBank/DDBJ whole genome shotgun (WGS) entry which is preliminary data.</text>
</comment>
<accession>A0A6L8LEY0</accession>
<dbReference type="InterPro" id="IPR003439">
    <property type="entry name" value="ABC_transporter-like_ATP-bd"/>
</dbReference>
<keyword evidence="3" id="KW-0547">Nucleotide-binding</keyword>
<dbReference type="PANTHER" id="PTHR43875:SF1">
    <property type="entry name" value="OSMOPROTECTIVE COMPOUNDS UPTAKE ATP-BINDING PROTEIN GGTA"/>
    <property type="match status" value="1"/>
</dbReference>
<dbReference type="GO" id="GO:0016887">
    <property type="term" value="F:ATP hydrolysis activity"/>
    <property type="evidence" value="ECO:0007669"/>
    <property type="project" value="InterPro"/>
</dbReference>
<protein>
    <submittedName>
        <fullName evidence="6">ATP-binding cassette domain-containing protein</fullName>
    </submittedName>
</protein>
<dbReference type="InterPro" id="IPR012340">
    <property type="entry name" value="NA-bd_OB-fold"/>
</dbReference>
<comment type="similarity">
    <text evidence="1">Belongs to the ABC transporter superfamily.</text>
</comment>
<evidence type="ECO:0000256" key="3">
    <source>
        <dbReference type="ARBA" id="ARBA00022741"/>
    </source>
</evidence>
<dbReference type="PANTHER" id="PTHR43875">
    <property type="entry name" value="MALTODEXTRIN IMPORT ATP-BINDING PROTEIN MSMX"/>
    <property type="match status" value="1"/>
</dbReference>
<evidence type="ECO:0000313" key="7">
    <source>
        <dbReference type="Proteomes" id="UP000479043"/>
    </source>
</evidence>
<dbReference type="SMART" id="SM00382">
    <property type="entry name" value="AAA"/>
    <property type="match status" value="1"/>
</dbReference>
<dbReference type="Pfam" id="PF00005">
    <property type="entry name" value="ABC_tran"/>
    <property type="match status" value="1"/>
</dbReference>
<reference evidence="6 7" key="1">
    <citation type="submission" date="2020-01" db="EMBL/GenBank/DDBJ databases">
        <authorList>
            <person name="Chen S."/>
        </authorList>
    </citation>
    <scope>NUCLEOTIDE SEQUENCE [LARGE SCALE GENOMIC DNA]</scope>
    <source>
        <strain evidence="6 7">GS-10</strain>
    </source>
</reference>
<keyword evidence="4 6" id="KW-0067">ATP-binding</keyword>
<evidence type="ECO:0000313" key="6">
    <source>
        <dbReference type="EMBL" id="MYM54637.1"/>
    </source>
</evidence>
<dbReference type="Proteomes" id="UP000479043">
    <property type="component" value="Unassembled WGS sequence"/>
</dbReference>